<keyword evidence="1" id="KW-0175">Coiled coil</keyword>
<proteinExistence type="predicted"/>
<sequence>MTTLYEQDFGLWLEQTINKIRAREFELVDWENLLEELEDLGKSEKRALVSNLVVLIAHLLKLQVQQDAPESMKKGWRDSVVEHRERVLIDLHKIPSLKSYLSEAIQEAYPSARKVAIKQGQGKAVGKPYVFEYPETCPFRIEEVLDEDFYG</sequence>
<feature type="coiled-coil region" evidence="1">
    <location>
        <begin position="20"/>
        <end position="47"/>
    </location>
</feature>
<dbReference type="PANTHER" id="PTHR34235:SF3">
    <property type="entry name" value="SLR1203 PROTEIN"/>
    <property type="match status" value="1"/>
</dbReference>
<dbReference type="AlphaFoldDB" id="A0A941GVU1"/>
<dbReference type="PANTHER" id="PTHR34235">
    <property type="entry name" value="SLR1203 PROTEIN-RELATED"/>
    <property type="match status" value="1"/>
</dbReference>
<accession>A0A941GVU1</accession>
<comment type="caution">
    <text evidence="2">The sequence shown here is derived from an EMBL/GenBank/DDBJ whole genome shotgun (WGS) entry which is preliminary data.</text>
</comment>
<reference evidence="2" key="1">
    <citation type="submission" date="2021-02" db="EMBL/GenBank/DDBJ databases">
        <title>Metagenome analyses of Stigonema ocellatum DSM 106950, Chlorogloea purpurea SAG 13.99 and Gomphosphaeria aponina DSM 107014.</title>
        <authorList>
            <person name="Marter P."/>
            <person name="Huang S."/>
        </authorList>
    </citation>
    <scope>NUCLEOTIDE SEQUENCE</scope>
    <source>
        <strain evidence="2">JP213</strain>
    </source>
</reference>
<evidence type="ECO:0000313" key="2">
    <source>
        <dbReference type="EMBL" id="MBR8827151.1"/>
    </source>
</evidence>
<evidence type="ECO:0000256" key="1">
    <source>
        <dbReference type="SAM" id="Coils"/>
    </source>
</evidence>
<dbReference type="EMBL" id="JADQBC010000021">
    <property type="protein sequence ID" value="MBR8827151.1"/>
    <property type="molecule type" value="Genomic_DNA"/>
</dbReference>
<name>A0A941GVU1_9CHRO</name>
<gene>
    <name evidence="2" type="ORF">DSM107014_04465</name>
</gene>
<dbReference type="InterPro" id="IPR002636">
    <property type="entry name" value="DUF29"/>
</dbReference>
<protein>
    <submittedName>
        <fullName evidence="2">DUF29 domain-containing protein</fullName>
    </submittedName>
</protein>
<dbReference type="Pfam" id="PF01724">
    <property type="entry name" value="DUF29"/>
    <property type="match status" value="1"/>
</dbReference>
<dbReference type="Proteomes" id="UP000767446">
    <property type="component" value="Unassembled WGS sequence"/>
</dbReference>
<organism evidence="2 3">
    <name type="scientific">Gomphosphaeria aponina SAG 52.96 = DSM 107014</name>
    <dbReference type="NCBI Taxonomy" id="1521640"/>
    <lineage>
        <taxon>Bacteria</taxon>
        <taxon>Bacillati</taxon>
        <taxon>Cyanobacteriota</taxon>
        <taxon>Cyanophyceae</taxon>
        <taxon>Oscillatoriophycideae</taxon>
        <taxon>Chroococcales</taxon>
        <taxon>Gomphosphaeriaceae</taxon>
        <taxon>Gomphosphaeria</taxon>
    </lineage>
</organism>
<evidence type="ECO:0000313" key="3">
    <source>
        <dbReference type="Proteomes" id="UP000767446"/>
    </source>
</evidence>
<dbReference type="Gene3D" id="1.20.1220.20">
    <property type="entry name" value="Uncharcterised protein PF01724"/>
    <property type="match status" value="1"/>
</dbReference>